<dbReference type="EMBL" id="CM026427">
    <property type="protein sequence ID" value="KAG0569980.1"/>
    <property type="molecule type" value="Genomic_DNA"/>
</dbReference>
<name>A0A8T0HFC9_CERPU</name>
<gene>
    <name evidence="1" type="ORF">KC19_6G129900</name>
</gene>
<accession>A0A8T0HFC9</accession>
<proteinExistence type="predicted"/>
<keyword evidence="2" id="KW-1185">Reference proteome</keyword>
<evidence type="ECO:0000313" key="2">
    <source>
        <dbReference type="Proteomes" id="UP000822688"/>
    </source>
</evidence>
<dbReference type="Proteomes" id="UP000822688">
    <property type="component" value="Chromosome 6"/>
</dbReference>
<dbReference type="AlphaFoldDB" id="A0A8T0HFC9"/>
<organism evidence="1 2">
    <name type="scientific">Ceratodon purpureus</name>
    <name type="common">Fire moss</name>
    <name type="synonym">Dicranum purpureum</name>
    <dbReference type="NCBI Taxonomy" id="3225"/>
    <lineage>
        <taxon>Eukaryota</taxon>
        <taxon>Viridiplantae</taxon>
        <taxon>Streptophyta</taxon>
        <taxon>Embryophyta</taxon>
        <taxon>Bryophyta</taxon>
        <taxon>Bryophytina</taxon>
        <taxon>Bryopsida</taxon>
        <taxon>Dicranidae</taxon>
        <taxon>Pseudoditrichales</taxon>
        <taxon>Ditrichaceae</taxon>
        <taxon>Ceratodon</taxon>
    </lineage>
</organism>
<sequence length="108" mass="12167">MKMLCLVEWPWSCCSATQGPPHWESHLHRYSCFSRMTKSSQGTKTGPVRPGYWQRVLRTGIVIRVMKTKDERRIPISRPSNGNHRIHEPLNPVPITCAGALAVLGAGF</sequence>
<protein>
    <submittedName>
        <fullName evidence="1">Uncharacterized protein</fullName>
    </submittedName>
</protein>
<evidence type="ECO:0000313" key="1">
    <source>
        <dbReference type="EMBL" id="KAG0569980.1"/>
    </source>
</evidence>
<reference evidence="1 2" key="1">
    <citation type="submission" date="2020-06" db="EMBL/GenBank/DDBJ databases">
        <title>WGS assembly of Ceratodon purpureus strain R40.</title>
        <authorList>
            <person name="Carey S.B."/>
            <person name="Jenkins J."/>
            <person name="Shu S."/>
            <person name="Lovell J.T."/>
            <person name="Sreedasyam A."/>
            <person name="Maumus F."/>
            <person name="Tiley G.P."/>
            <person name="Fernandez-Pozo N."/>
            <person name="Barry K."/>
            <person name="Chen C."/>
            <person name="Wang M."/>
            <person name="Lipzen A."/>
            <person name="Daum C."/>
            <person name="Saski C.A."/>
            <person name="Payton A.C."/>
            <person name="Mcbreen J.C."/>
            <person name="Conrad R.E."/>
            <person name="Kollar L.M."/>
            <person name="Olsson S."/>
            <person name="Huttunen S."/>
            <person name="Landis J.B."/>
            <person name="Wickett N.J."/>
            <person name="Johnson M.G."/>
            <person name="Rensing S.A."/>
            <person name="Grimwood J."/>
            <person name="Schmutz J."/>
            <person name="Mcdaniel S.F."/>
        </authorList>
    </citation>
    <scope>NUCLEOTIDE SEQUENCE [LARGE SCALE GENOMIC DNA]</scope>
    <source>
        <strain evidence="1 2">R40</strain>
    </source>
</reference>
<comment type="caution">
    <text evidence="1">The sequence shown here is derived from an EMBL/GenBank/DDBJ whole genome shotgun (WGS) entry which is preliminary data.</text>
</comment>